<evidence type="ECO:0000313" key="2">
    <source>
        <dbReference type="Proteomes" id="UP000191663"/>
    </source>
</evidence>
<organism evidence="1 2">
    <name type="scientific">candidate division WOR-3 bacterium 4484_100</name>
    <dbReference type="NCBI Taxonomy" id="1936077"/>
    <lineage>
        <taxon>Bacteria</taxon>
        <taxon>Bacteria division WOR-3</taxon>
    </lineage>
</organism>
<evidence type="ECO:0008006" key="3">
    <source>
        <dbReference type="Google" id="ProtNLM"/>
    </source>
</evidence>
<accession>A0A1V4QG76</accession>
<dbReference type="InterPro" id="IPR016024">
    <property type="entry name" value="ARM-type_fold"/>
</dbReference>
<dbReference type="AlphaFoldDB" id="A0A1V4QG76"/>
<gene>
    <name evidence="1" type="ORF">BXT86_03465</name>
</gene>
<proteinExistence type="predicted"/>
<dbReference type="Pfam" id="PF03130">
    <property type="entry name" value="HEAT_PBS"/>
    <property type="match status" value="2"/>
</dbReference>
<reference evidence="2" key="1">
    <citation type="submission" date="2017-01" db="EMBL/GenBank/DDBJ databases">
        <title>Novel pathways for hydrocarbon cycling and metabolic interdependencies in hydrothermal sediment communities.</title>
        <authorList>
            <person name="Dombrowski N."/>
            <person name="Seitz K."/>
            <person name="Teske A."/>
            <person name="Baker B."/>
        </authorList>
    </citation>
    <scope>NUCLEOTIDE SEQUENCE [LARGE SCALE GENOMIC DNA]</scope>
</reference>
<sequence length="122" mass="13700">MRHLEKEDVQQKLPEVIGWLKKRKSIPNENEEKFRREIINVLGKLGDNSAVIPLSEILNEGALFKANLLIRTKEAALNALAEIGTPEAIEALNQATQHKDQFVASTAQKVLKKFEKETAESP</sequence>
<dbReference type="EMBL" id="MUKB01000050">
    <property type="protein sequence ID" value="OPX18011.1"/>
    <property type="molecule type" value="Genomic_DNA"/>
</dbReference>
<dbReference type="InterPro" id="IPR004155">
    <property type="entry name" value="PBS_lyase_HEAT"/>
</dbReference>
<dbReference type="SUPFAM" id="SSF48371">
    <property type="entry name" value="ARM repeat"/>
    <property type="match status" value="1"/>
</dbReference>
<dbReference type="SMART" id="SM00567">
    <property type="entry name" value="EZ_HEAT"/>
    <property type="match status" value="2"/>
</dbReference>
<dbReference type="InterPro" id="IPR011989">
    <property type="entry name" value="ARM-like"/>
</dbReference>
<protein>
    <recommendedName>
        <fullName evidence="3">HEAT repeat domain-containing protein</fullName>
    </recommendedName>
</protein>
<name>A0A1V4QG76_UNCW3</name>
<dbReference type="Proteomes" id="UP000191663">
    <property type="component" value="Unassembled WGS sequence"/>
</dbReference>
<comment type="caution">
    <text evidence="1">The sequence shown here is derived from an EMBL/GenBank/DDBJ whole genome shotgun (WGS) entry which is preliminary data.</text>
</comment>
<dbReference type="Gene3D" id="1.25.10.10">
    <property type="entry name" value="Leucine-rich Repeat Variant"/>
    <property type="match status" value="1"/>
</dbReference>
<evidence type="ECO:0000313" key="1">
    <source>
        <dbReference type="EMBL" id="OPX18011.1"/>
    </source>
</evidence>